<comment type="caution">
    <text evidence="2">The sequence shown here is derived from an EMBL/GenBank/DDBJ whole genome shotgun (WGS) entry which is preliminary data.</text>
</comment>
<sequence>MDTSTLLTDDHVAELLAKEANDYSLRYSSMGLEAYRSSSRPSAKAKPNTRFLRNIIRETKNHNEALLAKEAAEAQARLDGLAAAKAREDRKRRPGAQDLRRRQLGAITATLQGRKRKIGDEGESPAKISDAKNRDTDGISARAEQTRHEVTESGKHSRRQDAEHEKARRHRRLDRSLSPTSGDAIAKASRRRDRSQSPDYKERRHRHSHRHSHRYRDRSISDSENPSDKRSSSHRKHRSDRHRDRDHSNNPSTSPPRSHRHRHREEKQYDSDPLESLIGPNPPPPPKIRRKGRGAASGPSAMDSRFSEGYDPKSDIQPDSDLEGDDWADSLEALRDREKWRQQGAERLRAAGFTDEQIRGWEKSGREKGVEDVRWAKSGEGREWDRGKVAGGLDEDEGRLGWDK</sequence>
<feature type="region of interest" description="Disordered" evidence="1">
    <location>
        <begin position="384"/>
        <end position="404"/>
    </location>
</feature>
<organism evidence="2 3">
    <name type="scientific">Coniochaeta hoffmannii</name>
    <dbReference type="NCBI Taxonomy" id="91930"/>
    <lineage>
        <taxon>Eukaryota</taxon>
        <taxon>Fungi</taxon>
        <taxon>Dikarya</taxon>
        <taxon>Ascomycota</taxon>
        <taxon>Pezizomycotina</taxon>
        <taxon>Sordariomycetes</taxon>
        <taxon>Sordariomycetidae</taxon>
        <taxon>Coniochaetales</taxon>
        <taxon>Coniochaetaceae</taxon>
        <taxon>Coniochaeta</taxon>
    </lineage>
</organism>
<proteinExistence type="predicted"/>
<feature type="compositionally biased region" description="Acidic residues" evidence="1">
    <location>
        <begin position="318"/>
        <end position="329"/>
    </location>
</feature>
<dbReference type="AlphaFoldDB" id="A0AA38SFV5"/>
<dbReference type="EMBL" id="JANBVN010000030">
    <property type="protein sequence ID" value="KAJ9160872.1"/>
    <property type="molecule type" value="Genomic_DNA"/>
</dbReference>
<feature type="region of interest" description="Disordered" evidence="1">
    <location>
        <begin position="84"/>
        <end position="329"/>
    </location>
</feature>
<keyword evidence="3" id="KW-1185">Reference proteome</keyword>
<evidence type="ECO:0000256" key="1">
    <source>
        <dbReference type="SAM" id="MobiDB-lite"/>
    </source>
</evidence>
<feature type="compositionally biased region" description="Basic residues" evidence="1">
    <location>
        <begin position="203"/>
        <end position="216"/>
    </location>
</feature>
<dbReference type="PANTHER" id="PTHR40132:SF1">
    <property type="entry name" value="PRE-MRNA-SPLICING FACTOR 38B"/>
    <property type="match status" value="1"/>
</dbReference>
<reference evidence="2" key="1">
    <citation type="submission" date="2022-07" db="EMBL/GenBank/DDBJ databases">
        <title>Fungi with potential for degradation of polypropylene.</title>
        <authorList>
            <person name="Gostincar C."/>
        </authorList>
    </citation>
    <scope>NUCLEOTIDE SEQUENCE</scope>
    <source>
        <strain evidence="2">EXF-13287</strain>
    </source>
</reference>
<dbReference type="PANTHER" id="PTHR40132">
    <property type="entry name" value="PRE-MRNA-SPLICING FACTOR 38B"/>
    <property type="match status" value="1"/>
</dbReference>
<feature type="compositionally biased region" description="Basic and acidic residues" evidence="1">
    <location>
        <begin position="217"/>
        <end position="231"/>
    </location>
</feature>
<evidence type="ECO:0000313" key="3">
    <source>
        <dbReference type="Proteomes" id="UP001174691"/>
    </source>
</evidence>
<name>A0AA38SFV5_9PEZI</name>
<feature type="compositionally biased region" description="Basic and acidic residues" evidence="1">
    <location>
        <begin position="305"/>
        <end position="316"/>
    </location>
</feature>
<gene>
    <name evidence="2" type="ORF">NKR19_g2836</name>
</gene>
<protein>
    <recommendedName>
        <fullName evidence="4">Pre-mRNA-splicing factor 38B</fullName>
    </recommendedName>
</protein>
<evidence type="ECO:0000313" key="2">
    <source>
        <dbReference type="EMBL" id="KAJ9160872.1"/>
    </source>
</evidence>
<dbReference type="Proteomes" id="UP001174691">
    <property type="component" value="Unassembled WGS sequence"/>
</dbReference>
<feature type="compositionally biased region" description="Basic and acidic residues" evidence="1">
    <location>
        <begin position="144"/>
        <end position="166"/>
    </location>
</feature>
<evidence type="ECO:0008006" key="4">
    <source>
        <dbReference type="Google" id="ProtNLM"/>
    </source>
</evidence>
<accession>A0AA38SFV5</accession>